<dbReference type="InterPro" id="IPR024185">
    <property type="entry name" value="FTHF_cligase-like_sf"/>
</dbReference>
<organism evidence="2 3">
    <name type="scientific">Candidatus Accumulibacter aalborgensis</name>
    <dbReference type="NCBI Taxonomy" id="1860102"/>
    <lineage>
        <taxon>Bacteria</taxon>
        <taxon>Pseudomonadati</taxon>
        <taxon>Pseudomonadota</taxon>
        <taxon>Betaproteobacteria</taxon>
        <taxon>Candidatus Accumulibacter</taxon>
    </lineage>
</organism>
<dbReference type="InterPro" id="IPR037171">
    <property type="entry name" value="NagB/RpiA_transferase-like"/>
</dbReference>
<dbReference type="PANTHER" id="PTHR43682">
    <property type="entry name" value="LACTATE UTILIZATION PROTEIN C"/>
    <property type="match status" value="1"/>
</dbReference>
<dbReference type="AlphaFoldDB" id="A0A1A8XQ80"/>
<protein>
    <recommendedName>
        <fullName evidence="1">LUD domain-containing protein</fullName>
    </recommendedName>
</protein>
<dbReference type="EMBL" id="FLQX01000119">
    <property type="protein sequence ID" value="SBT07300.1"/>
    <property type="molecule type" value="Genomic_DNA"/>
</dbReference>
<reference evidence="2 3" key="1">
    <citation type="submission" date="2016-06" db="EMBL/GenBank/DDBJ databases">
        <authorList>
            <person name="Kjaerup R.B."/>
            <person name="Dalgaard T.S."/>
            <person name="Juul-Madsen H.R."/>
        </authorList>
    </citation>
    <scope>NUCLEOTIDE SEQUENCE [LARGE SCALE GENOMIC DNA]</scope>
    <source>
        <strain evidence="2">3</strain>
    </source>
</reference>
<dbReference type="InterPro" id="IPR003741">
    <property type="entry name" value="LUD_dom"/>
</dbReference>
<dbReference type="Pfam" id="PF02589">
    <property type="entry name" value="LUD_dom"/>
    <property type="match status" value="1"/>
</dbReference>
<keyword evidence="3" id="KW-1185">Reference proteome</keyword>
<dbReference type="PANTHER" id="PTHR43682:SF1">
    <property type="entry name" value="LACTATE UTILIZATION PROTEIN C"/>
    <property type="match status" value="1"/>
</dbReference>
<evidence type="ECO:0000313" key="3">
    <source>
        <dbReference type="Proteomes" id="UP000199169"/>
    </source>
</evidence>
<dbReference type="Gene3D" id="3.40.50.10420">
    <property type="entry name" value="NagB/RpiA/CoA transferase-like"/>
    <property type="match status" value="1"/>
</dbReference>
<accession>A0A1A8XQ80</accession>
<evidence type="ECO:0000313" key="2">
    <source>
        <dbReference type="EMBL" id="SBT07300.1"/>
    </source>
</evidence>
<dbReference type="Proteomes" id="UP000199169">
    <property type="component" value="Unassembled WGS sequence"/>
</dbReference>
<sequence>MSARDNILQRLRAAPQGTAPLAPDVRGFHAAVSAARPASNRATRMEVFCDKMAFWHAEVVKVTRDNWSQKLRELCAAKGVRSLLYGEQTEYTAALLAAGIGGLKPYDRPVDDWKQELFENTDASFTSTRGGIAETGTLIIWPDANEPRLMSLVPPIHFALLDADKLYETLFDAMIEQGWSGGLPTNALLVSGPSKTADIQVTLAYGAHGPKELIVLLLVNEEELA</sequence>
<dbReference type="RefSeq" id="WP_186407620.1">
    <property type="nucleotide sequence ID" value="NZ_FLQX01000119.1"/>
</dbReference>
<evidence type="ECO:0000259" key="1">
    <source>
        <dbReference type="Pfam" id="PF02589"/>
    </source>
</evidence>
<name>A0A1A8XQ80_9PROT</name>
<dbReference type="STRING" id="1860102.ACCAA_420024"/>
<feature type="domain" description="LUD" evidence="1">
    <location>
        <begin position="46"/>
        <end position="218"/>
    </location>
</feature>
<gene>
    <name evidence="2" type="ORF">ACCAA_420024</name>
</gene>
<dbReference type="SUPFAM" id="SSF100950">
    <property type="entry name" value="NagB/RpiA/CoA transferase-like"/>
    <property type="match status" value="1"/>
</dbReference>
<proteinExistence type="predicted"/>